<dbReference type="InterPro" id="IPR031157">
    <property type="entry name" value="G_TR_CS"/>
</dbReference>
<comment type="catalytic activity">
    <reaction evidence="3">
        <text>GTP + H2O = GDP + phosphate + H(+)</text>
        <dbReference type="Rhea" id="RHEA:19669"/>
        <dbReference type="ChEBI" id="CHEBI:15377"/>
        <dbReference type="ChEBI" id="CHEBI:15378"/>
        <dbReference type="ChEBI" id="CHEBI:37565"/>
        <dbReference type="ChEBI" id="CHEBI:43474"/>
        <dbReference type="ChEBI" id="CHEBI:58189"/>
    </reaction>
</comment>
<protein>
    <recommendedName>
        <fullName evidence="3">Large ribosomal subunit assembly factor BipA</fullName>
        <ecNumber evidence="3">3.6.5.-</ecNumber>
    </recommendedName>
    <alternativeName>
        <fullName evidence="3">GTP-binding protein BipA</fullName>
    </alternativeName>
</protein>
<keyword evidence="1 3" id="KW-0547">Nucleotide-binding</keyword>
<dbReference type="HAMAP" id="MF_00849">
    <property type="entry name" value="BipA"/>
    <property type="match status" value="1"/>
</dbReference>
<evidence type="ECO:0000256" key="3">
    <source>
        <dbReference type="HAMAP-Rule" id="MF_00849"/>
    </source>
</evidence>
<dbReference type="Pfam" id="PF21018">
    <property type="entry name" value="BipA_C"/>
    <property type="match status" value="1"/>
</dbReference>
<feature type="binding site" evidence="3">
    <location>
        <begin position="17"/>
        <end position="22"/>
    </location>
    <ligand>
        <name>GTP</name>
        <dbReference type="ChEBI" id="CHEBI:37565"/>
    </ligand>
</feature>
<keyword evidence="3" id="KW-0694">RNA-binding</keyword>
<dbReference type="Gene3D" id="2.40.50.250">
    <property type="entry name" value="bipa protein"/>
    <property type="match status" value="1"/>
</dbReference>
<dbReference type="SUPFAM" id="SSF54980">
    <property type="entry name" value="EF-G C-terminal domain-like"/>
    <property type="match status" value="2"/>
</dbReference>
<keyword evidence="3" id="KW-0690">Ribosome biogenesis</keyword>
<dbReference type="CDD" id="cd03710">
    <property type="entry name" value="BipA_TypA_C"/>
    <property type="match status" value="1"/>
</dbReference>
<dbReference type="Pfam" id="PF00009">
    <property type="entry name" value="GTP_EFTU"/>
    <property type="match status" value="1"/>
</dbReference>
<dbReference type="InterPro" id="IPR000640">
    <property type="entry name" value="EFG_V-like"/>
</dbReference>
<dbReference type="InterPro" id="IPR047041">
    <property type="entry name" value="BipA_GTP-bd_dom"/>
</dbReference>
<keyword evidence="6" id="KW-1185">Reference proteome</keyword>
<dbReference type="Gene3D" id="3.30.70.240">
    <property type="match status" value="1"/>
</dbReference>
<keyword evidence="3" id="KW-0820">tRNA-binding</keyword>
<dbReference type="PRINTS" id="PR00315">
    <property type="entry name" value="ELONGATNFCT"/>
</dbReference>
<dbReference type="InterPro" id="IPR006298">
    <property type="entry name" value="BipA"/>
</dbReference>
<evidence type="ECO:0000256" key="2">
    <source>
        <dbReference type="ARBA" id="ARBA00023134"/>
    </source>
</evidence>
<dbReference type="SUPFAM" id="SSF50447">
    <property type="entry name" value="Translation proteins"/>
    <property type="match status" value="1"/>
</dbReference>
<dbReference type="RefSeq" id="WP_281093488.1">
    <property type="nucleotide sequence ID" value="NZ_JARYZI010000003.1"/>
</dbReference>
<gene>
    <name evidence="5" type="primary">typA</name>
    <name evidence="3" type="synonym">bipA</name>
    <name evidence="5" type="ORF">QE109_05890</name>
</gene>
<organism evidence="5 6">
    <name type="scientific">Fusibacter bizertensis</name>
    <dbReference type="NCBI Taxonomy" id="1488331"/>
    <lineage>
        <taxon>Bacteria</taxon>
        <taxon>Bacillati</taxon>
        <taxon>Bacillota</taxon>
        <taxon>Clostridia</taxon>
        <taxon>Eubacteriales</taxon>
        <taxon>Eubacteriales Family XII. Incertae Sedis</taxon>
        <taxon>Fusibacter</taxon>
    </lineage>
</organism>
<dbReference type="CDD" id="cd01891">
    <property type="entry name" value="TypA_BipA"/>
    <property type="match status" value="1"/>
</dbReference>
<dbReference type="CDD" id="cd16263">
    <property type="entry name" value="BipA_III"/>
    <property type="match status" value="1"/>
</dbReference>
<proteinExistence type="inferred from homology"/>
<dbReference type="SMART" id="SM00838">
    <property type="entry name" value="EFG_C"/>
    <property type="match status" value="1"/>
</dbReference>
<evidence type="ECO:0000313" key="5">
    <source>
        <dbReference type="EMBL" id="MDH8677668.1"/>
    </source>
</evidence>
<dbReference type="PANTHER" id="PTHR42908">
    <property type="entry name" value="TRANSLATION ELONGATION FACTOR-RELATED"/>
    <property type="match status" value="1"/>
</dbReference>
<comment type="function">
    <text evidence="3">A 50S ribosomal subunit assembly protein with GTPase activity, required for 50S subunit assembly at low temperatures, may also play a role in translation. Binds GTP and analogs. Binds the 70S ribosome between the 30S and 50S subunits, in a similar position as ribosome-bound EF-G; it contacts a number of ribosomal proteins, both rRNAs and the A-site tRNA.</text>
</comment>
<feature type="domain" description="Tr-type G" evidence="4">
    <location>
        <begin position="5"/>
        <end position="199"/>
    </location>
</feature>
<evidence type="ECO:0000259" key="4">
    <source>
        <dbReference type="PROSITE" id="PS51722"/>
    </source>
</evidence>
<dbReference type="PANTHER" id="PTHR42908:SF8">
    <property type="entry name" value="TR-TYPE G DOMAIN-CONTAINING PROTEIN"/>
    <property type="match status" value="1"/>
</dbReference>
<name>A0ABT6NB73_9FIRM</name>
<dbReference type="CDD" id="cd03691">
    <property type="entry name" value="BipA_TypA_II"/>
    <property type="match status" value="1"/>
</dbReference>
<feature type="binding site" evidence="3">
    <location>
        <begin position="130"/>
        <end position="133"/>
    </location>
    <ligand>
        <name>GTP</name>
        <dbReference type="ChEBI" id="CHEBI:37565"/>
    </ligand>
</feature>
<dbReference type="NCBIfam" id="TIGR00231">
    <property type="entry name" value="small_GTP"/>
    <property type="match status" value="1"/>
</dbReference>
<keyword evidence="3" id="KW-0378">Hydrolase</keyword>
<dbReference type="PROSITE" id="PS51722">
    <property type="entry name" value="G_TR_2"/>
    <property type="match status" value="1"/>
</dbReference>
<dbReference type="PROSITE" id="PS00301">
    <property type="entry name" value="G_TR_1"/>
    <property type="match status" value="1"/>
</dbReference>
<dbReference type="Pfam" id="PF00679">
    <property type="entry name" value="EFG_C"/>
    <property type="match status" value="1"/>
</dbReference>
<dbReference type="InterPro" id="IPR005225">
    <property type="entry name" value="Small_GTP-bd"/>
</dbReference>
<sequence length="615" mass="68941">MSNIKGIINIAVIAHVDAGKSTLVDAFLNQSNVFRANEVVPDCVMDSNDLERERGITIYSKNCSIMYNGYKINIVDTPGHADFSSEVERIMKTVDTVVLLVDSSEGPMPQTRFVLKKSLERGLKPILFINKIDKKDQRAEEVVDLTFDLFVELNADDQQLDFPIVYGIAKEGIAKRTMEEESTDLSPLFETILSHVEPYAVSKEEPLQLQVSSLDYDDYVGRLGIGRVVRGTIKQGEQIAVSKRGGTVEKARVSKLYVYEGLSRAEVQEAYAGDMVVIAGIDDISIGETICNPSFIDPMPMIVIEEPTLSMNFLINDSPFCGRSGKFVTNRHLKNRLDKELEVNVGLRVDALDSVQDGFRVSGRGELHLSILLENMRREGYEVAVSKPQVLMKNIDGVRCEPVERVIAIVPDEYSGSVISELSIRKGLMETMHAEDGYTRVEFVVPTRGLLGYRSEFVNVTRGEGVLIRSFYEFQPYKGEIPKRANGVLISQQGGVAMSYSLFNLSDRATMMIDAGTEVYEGMIIGINSRRDDMVVNPTKNKKLTNTRASGSDDAIKLLPPKIFNMEEALTFIEDDELLEITPDSLRMRKRLLNETDRLRNRNKVFKEQEIVETV</sequence>
<dbReference type="NCBIfam" id="TIGR01394">
    <property type="entry name" value="TypA_BipA"/>
    <property type="match status" value="1"/>
</dbReference>
<evidence type="ECO:0000313" key="6">
    <source>
        <dbReference type="Proteomes" id="UP001158045"/>
    </source>
</evidence>
<comment type="subcellular location">
    <subcellularLocation>
        <location evidence="3">Cytoplasm</location>
    </subcellularLocation>
    <text evidence="3">Binds to ribosomes.</text>
</comment>
<dbReference type="EC" id="3.6.5.-" evidence="3"/>
<dbReference type="Gene3D" id="3.40.50.300">
    <property type="entry name" value="P-loop containing nucleotide triphosphate hydrolases"/>
    <property type="match status" value="1"/>
</dbReference>
<dbReference type="InterPro" id="IPR042116">
    <property type="entry name" value="TypA/BipA_C"/>
</dbReference>
<evidence type="ECO:0000256" key="1">
    <source>
        <dbReference type="ARBA" id="ARBA00022741"/>
    </source>
</evidence>
<dbReference type="Proteomes" id="UP001158045">
    <property type="component" value="Unassembled WGS sequence"/>
</dbReference>
<keyword evidence="3" id="KW-0963">Cytoplasm</keyword>
<dbReference type="Pfam" id="PF03144">
    <property type="entry name" value="GTP_EFTU_D2"/>
    <property type="match status" value="1"/>
</dbReference>
<dbReference type="InterPro" id="IPR004161">
    <property type="entry name" value="EFTu-like_2"/>
</dbReference>
<dbReference type="InterPro" id="IPR000795">
    <property type="entry name" value="T_Tr_GTP-bd_dom"/>
</dbReference>
<dbReference type="InterPro" id="IPR035647">
    <property type="entry name" value="EFG_III/V"/>
</dbReference>
<dbReference type="InterPro" id="IPR009000">
    <property type="entry name" value="Transl_B-barrel_sf"/>
</dbReference>
<dbReference type="InterPro" id="IPR048876">
    <property type="entry name" value="BipA_C"/>
</dbReference>
<dbReference type="InterPro" id="IPR047042">
    <property type="entry name" value="BipA_II"/>
</dbReference>
<accession>A0ABT6NB73</accession>
<dbReference type="InterPro" id="IPR035651">
    <property type="entry name" value="BipA_V"/>
</dbReference>
<dbReference type="InterPro" id="IPR027417">
    <property type="entry name" value="P-loop_NTPase"/>
</dbReference>
<dbReference type="Gene3D" id="2.40.30.10">
    <property type="entry name" value="Translation factors"/>
    <property type="match status" value="1"/>
</dbReference>
<comment type="caution">
    <text evidence="5">The sequence shown here is derived from an EMBL/GenBank/DDBJ whole genome shotgun (WGS) entry which is preliminary data.</text>
</comment>
<keyword evidence="3" id="KW-0699">rRNA-binding</keyword>
<dbReference type="SUPFAM" id="SSF52540">
    <property type="entry name" value="P-loop containing nucleoside triphosphate hydrolases"/>
    <property type="match status" value="1"/>
</dbReference>
<dbReference type="EMBL" id="JARYZI010000003">
    <property type="protein sequence ID" value="MDH8677668.1"/>
    <property type="molecule type" value="Genomic_DNA"/>
</dbReference>
<comment type="similarity">
    <text evidence="3">Belongs to the TRAFAC class translation factor GTPase superfamily. Classic translation factor GTPase family. BipA subfamily.</text>
</comment>
<comment type="subunit">
    <text evidence="3">Monomer.</text>
</comment>
<keyword evidence="2 3" id="KW-0342">GTP-binding</keyword>
<dbReference type="Gene3D" id="3.30.70.870">
    <property type="entry name" value="Elongation Factor G (Translational Gtpase), domain 3"/>
    <property type="match status" value="1"/>
</dbReference>
<dbReference type="InterPro" id="IPR047043">
    <property type="entry name" value="BipA_III"/>
</dbReference>
<reference evidence="5 6" key="1">
    <citation type="submission" date="2023-04" db="EMBL/GenBank/DDBJ databases">
        <title>Fusibacter bizertensis strain WBS, isolated from littoral bottom sediments of the Arctic seas - biochemical and genomic analysis.</title>
        <authorList>
            <person name="Brioukhanov A.L."/>
        </authorList>
    </citation>
    <scope>NUCLEOTIDE SEQUENCE [LARGE SCALE GENOMIC DNA]</scope>
    <source>
        <strain evidence="5 6">WBS</strain>
    </source>
</reference>